<feature type="transmembrane region" description="Helical" evidence="1">
    <location>
        <begin position="28"/>
        <end position="47"/>
    </location>
</feature>
<protein>
    <submittedName>
        <fullName evidence="2">Uncharacterized membrane protein</fullName>
    </submittedName>
</protein>
<sequence length="197" mass="22831">MIILLSAFYLFRGIRFRFLTEGNLETKVFWYVFHFLTALAPLILGPFQFSKSLRIKNVKIHRFLGKIYLLGSLLGGISAFVLGVRLDLEGSIVSLILLSLTWIFMVAAAWITIRNGNIKDHRLFAIRSYGMALVFVFLRLIGDIPQEKLFFFIESPEMRDSTLEWISWIIPLLVIEFAISWIPAIKVKRKFKSRVID</sequence>
<feature type="transmembrane region" description="Helical" evidence="1">
    <location>
        <begin position="165"/>
        <end position="184"/>
    </location>
</feature>
<dbReference type="AlphaFoldDB" id="A0A1M7Z3Z1"/>
<dbReference type="InterPro" id="IPR018750">
    <property type="entry name" value="DUF2306_membrane"/>
</dbReference>
<name>A0A1M7Z3Z1_9BACT</name>
<feature type="transmembrane region" description="Helical" evidence="1">
    <location>
        <begin position="124"/>
        <end position="142"/>
    </location>
</feature>
<dbReference type="Pfam" id="PF10067">
    <property type="entry name" value="DUF2306"/>
    <property type="match status" value="1"/>
</dbReference>
<evidence type="ECO:0000313" key="3">
    <source>
        <dbReference type="Proteomes" id="UP000184609"/>
    </source>
</evidence>
<feature type="transmembrane region" description="Helical" evidence="1">
    <location>
        <begin position="67"/>
        <end position="86"/>
    </location>
</feature>
<organism evidence="2 3">
    <name type="scientific">Algoriphagus zhangzhouensis</name>
    <dbReference type="NCBI Taxonomy" id="1073327"/>
    <lineage>
        <taxon>Bacteria</taxon>
        <taxon>Pseudomonadati</taxon>
        <taxon>Bacteroidota</taxon>
        <taxon>Cytophagia</taxon>
        <taxon>Cytophagales</taxon>
        <taxon>Cyclobacteriaceae</taxon>
        <taxon>Algoriphagus</taxon>
    </lineage>
</organism>
<proteinExistence type="predicted"/>
<keyword evidence="1" id="KW-1133">Transmembrane helix</keyword>
<evidence type="ECO:0000256" key="1">
    <source>
        <dbReference type="SAM" id="Phobius"/>
    </source>
</evidence>
<keyword evidence="1" id="KW-0472">Membrane</keyword>
<feature type="transmembrane region" description="Helical" evidence="1">
    <location>
        <begin position="92"/>
        <end position="112"/>
    </location>
</feature>
<reference evidence="3" key="1">
    <citation type="submission" date="2016-12" db="EMBL/GenBank/DDBJ databases">
        <authorList>
            <person name="Varghese N."/>
            <person name="Submissions S."/>
        </authorList>
    </citation>
    <scope>NUCLEOTIDE SEQUENCE [LARGE SCALE GENOMIC DNA]</scope>
    <source>
        <strain evidence="3">DSM 25035</strain>
    </source>
</reference>
<keyword evidence="3" id="KW-1185">Reference proteome</keyword>
<keyword evidence="1" id="KW-0812">Transmembrane</keyword>
<evidence type="ECO:0000313" key="2">
    <source>
        <dbReference type="EMBL" id="SHO59522.1"/>
    </source>
</evidence>
<dbReference type="EMBL" id="FRXN01000001">
    <property type="protein sequence ID" value="SHO59522.1"/>
    <property type="molecule type" value="Genomic_DNA"/>
</dbReference>
<accession>A0A1M7Z3Z1</accession>
<gene>
    <name evidence="2" type="ORF">SAMN04488108_0159</name>
</gene>
<dbReference type="Proteomes" id="UP000184609">
    <property type="component" value="Unassembled WGS sequence"/>
</dbReference>